<dbReference type="PROSITE" id="PS50046">
    <property type="entry name" value="PHYTOCHROME_2"/>
    <property type="match status" value="1"/>
</dbReference>
<dbReference type="InterPro" id="IPR016132">
    <property type="entry name" value="Phyto_chromo_attachment"/>
</dbReference>
<sequence length="509" mass="54022">MDVHPETSADGSPRRDAPGDPKLQPEPPAGKLPVVFDPDLCEREAIHIPGAIQPHGALLATRPSGWRITHCSANLAEILGRTPHSVLGTHLASIVGPAAQGSLRDLRPYAKMSLGRLAADAVPGSAVPRRTLQLSAFHSGDRVCIDFEPVRLDAGQQPPEDLLRSVLDSFKSATSQDSLCALAVAGLQTISGYDRVMAYRFDRTGPGSVVAEAHAPHLESWLGRRYPASDIPAQARRQYMLQRVGAVADSRYEPVPLLTGRRLEDATPLDLTYSALRSVSPVHREFMCNMGTAASLTVGLSHGPDLWGLLICHHAAPRVAGPDLRAAADLIGQVVSLLLGSLNEAESFAARNASQTTLHDITERLSRPEALAEALGHAHTALLRLVGATGVAVRIGGVCRCYGQTPGPVVAADIVTVLQAVPRTGNDLIAVDGLSRLDPKFASFAAIASGALLLTLDAAAEDVILWLRPERSRTTTWGGNPDAHGSLDRETGRITPRTSFAAWIQSIAG</sequence>
<organism evidence="7 8">
    <name type="scientific">Lichenicoccus roseus</name>
    <dbReference type="NCBI Taxonomy" id="2683649"/>
    <lineage>
        <taxon>Bacteria</taxon>
        <taxon>Pseudomonadati</taxon>
        <taxon>Pseudomonadota</taxon>
        <taxon>Alphaproteobacteria</taxon>
        <taxon>Acetobacterales</taxon>
        <taxon>Acetobacteraceae</taxon>
        <taxon>Lichenicoccus</taxon>
    </lineage>
</organism>
<evidence type="ECO:0000313" key="7">
    <source>
        <dbReference type="EMBL" id="TLU73273.1"/>
    </source>
</evidence>
<dbReference type="RefSeq" id="WP_138325354.1">
    <property type="nucleotide sequence ID" value="NZ_VCDI01000002.1"/>
</dbReference>
<dbReference type="Gene3D" id="3.30.450.40">
    <property type="match status" value="1"/>
</dbReference>
<reference evidence="7 8" key="1">
    <citation type="submission" date="2019-05" db="EMBL/GenBank/DDBJ databases">
        <authorList>
            <person name="Pankratov T."/>
            <person name="Grouzdev D."/>
        </authorList>
    </citation>
    <scope>NUCLEOTIDE SEQUENCE [LARGE SCALE GENOMIC DNA]</scope>
    <source>
        <strain evidence="7 8">KEBCLARHB70R</strain>
    </source>
</reference>
<evidence type="ECO:0000256" key="3">
    <source>
        <dbReference type="ARBA" id="ARBA00022991"/>
    </source>
</evidence>
<evidence type="ECO:0000256" key="4">
    <source>
        <dbReference type="ARBA" id="ARBA00023170"/>
    </source>
</evidence>
<dbReference type="InterPro" id="IPR003018">
    <property type="entry name" value="GAF"/>
</dbReference>
<name>A0A5R9J901_9PROT</name>
<proteinExistence type="predicted"/>
<evidence type="ECO:0000256" key="2">
    <source>
        <dbReference type="ARBA" id="ARBA00022606"/>
    </source>
</evidence>
<accession>A0A5R9J901</accession>
<evidence type="ECO:0000259" key="6">
    <source>
        <dbReference type="PROSITE" id="PS50046"/>
    </source>
</evidence>
<feature type="region of interest" description="Disordered" evidence="5">
    <location>
        <begin position="1"/>
        <end position="33"/>
    </location>
</feature>
<dbReference type="SUPFAM" id="SSF55785">
    <property type="entry name" value="PYP-like sensor domain (PAS domain)"/>
    <property type="match status" value="1"/>
</dbReference>
<dbReference type="GO" id="GO:0006355">
    <property type="term" value="P:regulation of DNA-templated transcription"/>
    <property type="evidence" value="ECO:0007669"/>
    <property type="project" value="InterPro"/>
</dbReference>
<dbReference type="PRINTS" id="PR01033">
    <property type="entry name" value="PHYTOCHROME"/>
</dbReference>
<dbReference type="InterPro" id="IPR029016">
    <property type="entry name" value="GAF-like_dom_sf"/>
</dbReference>
<keyword evidence="2" id="KW-0716">Sensory transduction</keyword>
<dbReference type="OrthoDB" id="5287260at2"/>
<dbReference type="InterPro" id="IPR013654">
    <property type="entry name" value="PAS_2"/>
</dbReference>
<dbReference type="Pfam" id="PF00360">
    <property type="entry name" value="PHY"/>
    <property type="match status" value="1"/>
</dbReference>
<dbReference type="InterPro" id="IPR043150">
    <property type="entry name" value="Phytochrome_PHY_sf"/>
</dbReference>
<dbReference type="Gene3D" id="3.30.450.270">
    <property type="match status" value="1"/>
</dbReference>
<keyword evidence="1" id="KW-0600">Photoreceptor protein</keyword>
<comment type="caution">
    <text evidence="7">The sequence shown here is derived from an EMBL/GenBank/DDBJ whole genome shotgun (WGS) entry which is preliminary data.</text>
</comment>
<evidence type="ECO:0000256" key="5">
    <source>
        <dbReference type="SAM" id="MobiDB-lite"/>
    </source>
</evidence>
<protein>
    <submittedName>
        <fullName evidence="7">GAF domain-containing protein</fullName>
    </submittedName>
</protein>
<gene>
    <name evidence="7" type="ORF">FE263_07635</name>
</gene>
<keyword evidence="3" id="KW-0157">Chromophore</keyword>
<dbReference type="Pfam" id="PF08446">
    <property type="entry name" value="PAS_2"/>
    <property type="match status" value="1"/>
</dbReference>
<dbReference type="Pfam" id="PF01590">
    <property type="entry name" value="GAF"/>
    <property type="match status" value="1"/>
</dbReference>
<dbReference type="GO" id="GO:0009881">
    <property type="term" value="F:photoreceptor activity"/>
    <property type="evidence" value="ECO:0007669"/>
    <property type="project" value="UniProtKB-KW"/>
</dbReference>
<evidence type="ECO:0000313" key="8">
    <source>
        <dbReference type="Proteomes" id="UP000305654"/>
    </source>
</evidence>
<evidence type="ECO:0000256" key="1">
    <source>
        <dbReference type="ARBA" id="ARBA00022543"/>
    </source>
</evidence>
<dbReference type="Proteomes" id="UP000305654">
    <property type="component" value="Unassembled WGS sequence"/>
</dbReference>
<dbReference type="SUPFAM" id="SSF55781">
    <property type="entry name" value="GAF domain-like"/>
    <property type="match status" value="2"/>
</dbReference>
<dbReference type="EMBL" id="VCDI01000002">
    <property type="protein sequence ID" value="TLU73273.1"/>
    <property type="molecule type" value="Genomic_DNA"/>
</dbReference>
<keyword evidence="8" id="KW-1185">Reference proteome</keyword>
<feature type="domain" description="Phytochrome chromophore attachment site" evidence="6">
    <location>
        <begin position="175"/>
        <end position="333"/>
    </location>
</feature>
<dbReference type="AlphaFoldDB" id="A0A5R9J901"/>
<dbReference type="Gene3D" id="3.30.450.20">
    <property type="entry name" value="PAS domain"/>
    <property type="match status" value="1"/>
</dbReference>
<dbReference type="InterPro" id="IPR001294">
    <property type="entry name" value="Phytochrome"/>
</dbReference>
<dbReference type="InterPro" id="IPR035965">
    <property type="entry name" value="PAS-like_dom_sf"/>
</dbReference>
<dbReference type="InterPro" id="IPR013515">
    <property type="entry name" value="Phytochrome_cen-reg"/>
</dbReference>
<dbReference type="GO" id="GO:0009584">
    <property type="term" value="P:detection of visible light"/>
    <property type="evidence" value="ECO:0007669"/>
    <property type="project" value="InterPro"/>
</dbReference>
<keyword evidence="4" id="KW-0675">Receptor</keyword>
<feature type="compositionally biased region" description="Basic and acidic residues" evidence="5">
    <location>
        <begin position="1"/>
        <end position="19"/>
    </location>
</feature>